<dbReference type="PRINTS" id="PR00404">
    <property type="entry name" value="MADSDOMAIN"/>
</dbReference>
<organism evidence="9 10">
    <name type="scientific">Ziziphus jujuba var. spinosa</name>
    <dbReference type="NCBI Taxonomy" id="714518"/>
    <lineage>
        <taxon>Eukaryota</taxon>
        <taxon>Viridiplantae</taxon>
        <taxon>Streptophyta</taxon>
        <taxon>Embryophyta</taxon>
        <taxon>Tracheophyta</taxon>
        <taxon>Spermatophyta</taxon>
        <taxon>Magnoliopsida</taxon>
        <taxon>eudicotyledons</taxon>
        <taxon>Gunneridae</taxon>
        <taxon>Pentapetalae</taxon>
        <taxon>rosids</taxon>
        <taxon>fabids</taxon>
        <taxon>Rosales</taxon>
        <taxon>Rhamnaceae</taxon>
        <taxon>Paliureae</taxon>
        <taxon>Ziziphus</taxon>
    </lineage>
</organism>
<comment type="caution">
    <text evidence="9">The sequence shown here is derived from an EMBL/GenBank/DDBJ whole genome shotgun (WGS) entry which is preliminary data.</text>
</comment>
<keyword evidence="2" id="KW-0805">Transcription regulation</keyword>
<evidence type="ECO:0008006" key="11">
    <source>
        <dbReference type="Google" id="ProtNLM"/>
    </source>
</evidence>
<dbReference type="GO" id="GO:0046983">
    <property type="term" value="F:protein dimerization activity"/>
    <property type="evidence" value="ECO:0007669"/>
    <property type="project" value="InterPro"/>
</dbReference>
<dbReference type="SUPFAM" id="SSF55455">
    <property type="entry name" value="SRF-like"/>
    <property type="match status" value="1"/>
</dbReference>
<dbReference type="InterPro" id="IPR002100">
    <property type="entry name" value="TF_MADSbox"/>
</dbReference>
<feature type="coiled-coil region" evidence="6">
    <location>
        <begin position="122"/>
        <end position="178"/>
    </location>
</feature>
<protein>
    <recommendedName>
        <fullName evidence="11">Transcription factor CAULIFLOWER A-like</fullName>
    </recommendedName>
</protein>
<dbReference type="OrthoDB" id="1933443at2759"/>
<dbReference type="PANTHER" id="PTHR48019">
    <property type="entry name" value="SERUM RESPONSE FACTOR HOMOLOG"/>
    <property type="match status" value="1"/>
</dbReference>
<keyword evidence="6" id="KW-0175">Coiled coil</keyword>
<dbReference type="PROSITE" id="PS51297">
    <property type="entry name" value="K_BOX"/>
    <property type="match status" value="1"/>
</dbReference>
<feature type="domain" description="MADS-box" evidence="7">
    <location>
        <begin position="1"/>
        <end position="61"/>
    </location>
</feature>
<dbReference type="AlphaFoldDB" id="A0A978VI65"/>
<reference evidence="9" key="1">
    <citation type="journal article" date="2021" name="Front. Plant Sci.">
        <title>Chromosome-Scale Genome Assembly for Chinese Sour Jujube and Insights Into Its Genome Evolution and Domestication Signature.</title>
        <authorList>
            <person name="Shen L.-Y."/>
            <person name="Luo H."/>
            <person name="Wang X.-L."/>
            <person name="Wang X.-M."/>
            <person name="Qiu X.-J."/>
            <person name="Liu H."/>
            <person name="Zhou S.-S."/>
            <person name="Jia K.-H."/>
            <person name="Nie S."/>
            <person name="Bao Y.-T."/>
            <person name="Zhang R.-G."/>
            <person name="Yun Q.-Z."/>
            <person name="Chai Y.-H."/>
            <person name="Lu J.-Y."/>
            <person name="Li Y."/>
            <person name="Zhao S.-W."/>
            <person name="Mao J.-F."/>
            <person name="Jia S.-G."/>
            <person name="Mao Y.-M."/>
        </authorList>
    </citation>
    <scope>NUCLEOTIDE SEQUENCE</scope>
    <source>
        <strain evidence="9">AT0</strain>
        <tissue evidence="9">Leaf</tissue>
    </source>
</reference>
<accession>A0A978VI65</accession>
<evidence type="ECO:0000259" key="8">
    <source>
        <dbReference type="PROSITE" id="PS51297"/>
    </source>
</evidence>
<dbReference type="Gene3D" id="3.40.1810.10">
    <property type="entry name" value="Transcription factor, MADS-box"/>
    <property type="match status" value="1"/>
</dbReference>
<keyword evidence="5" id="KW-0539">Nucleus</keyword>
<dbReference type="InterPro" id="IPR036879">
    <property type="entry name" value="TF_MADSbox_sf"/>
</dbReference>
<dbReference type="GO" id="GO:0000977">
    <property type="term" value="F:RNA polymerase II transcription regulatory region sequence-specific DNA binding"/>
    <property type="evidence" value="ECO:0007669"/>
    <property type="project" value="InterPro"/>
</dbReference>
<gene>
    <name evidence="9" type="ORF">FEM48_Zijuj04G0058900</name>
</gene>
<proteinExistence type="predicted"/>
<evidence type="ECO:0000259" key="7">
    <source>
        <dbReference type="PROSITE" id="PS50066"/>
    </source>
</evidence>
<evidence type="ECO:0000256" key="2">
    <source>
        <dbReference type="ARBA" id="ARBA00023015"/>
    </source>
</evidence>
<dbReference type="InterPro" id="IPR050142">
    <property type="entry name" value="MADS-box/MEF2_TF"/>
</dbReference>
<evidence type="ECO:0000256" key="5">
    <source>
        <dbReference type="ARBA" id="ARBA00023242"/>
    </source>
</evidence>
<evidence type="ECO:0000313" key="9">
    <source>
        <dbReference type="EMBL" id="KAH7532784.1"/>
    </source>
</evidence>
<name>A0A978VI65_ZIZJJ</name>
<comment type="subcellular location">
    <subcellularLocation>
        <location evidence="1">Nucleus</location>
    </subcellularLocation>
</comment>
<feature type="domain" description="K-box" evidence="8">
    <location>
        <begin position="88"/>
        <end position="178"/>
    </location>
</feature>
<evidence type="ECO:0000256" key="4">
    <source>
        <dbReference type="ARBA" id="ARBA00023163"/>
    </source>
</evidence>
<keyword evidence="4" id="KW-0804">Transcription</keyword>
<dbReference type="GO" id="GO:0005634">
    <property type="term" value="C:nucleus"/>
    <property type="evidence" value="ECO:0007669"/>
    <property type="project" value="UniProtKB-SubCell"/>
</dbReference>
<dbReference type="InterPro" id="IPR033896">
    <property type="entry name" value="MEF2-like_N"/>
</dbReference>
<dbReference type="SMART" id="SM00432">
    <property type="entry name" value="MADS"/>
    <property type="match status" value="1"/>
</dbReference>
<dbReference type="CDD" id="cd00265">
    <property type="entry name" value="MADS_MEF2_like"/>
    <property type="match status" value="1"/>
</dbReference>
<dbReference type="PROSITE" id="PS00350">
    <property type="entry name" value="MADS_BOX_1"/>
    <property type="match status" value="1"/>
</dbReference>
<dbReference type="FunFam" id="3.40.1810.10:FF:000003">
    <property type="entry name" value="MADS-box transcription factor MADS-MC"/>
    <property type="match status" value="1"/>
</dbReference>
<keyword evidence="3" id="KW-0238">DNA-binding</keyword>
<evidence type="ECO:0000256" key="1">
    <source>
        <dbReference type="ARBA" id="ARBA00004123"/>
    </source>
</evidence>
<dbReference type="PROSITE" id="PS50066">
    <property type="entry name" value="MADS_BOX_2"/>
    <property type="match status" value="1"/>
</dbReference>
<evidence type="ECO:0000256" key="3">
    <source>
        <dbReference type="ARBA" id="ARBA00023125"/>
    </source>
</evidence>
<dbReference type="EMBL" id="JAEACU010000004">
    <property type="protein sequence ID" value="KAH7532784.1"/>
    <property type="molecule type" value="Genomic_DNA"/>
</dbReference>
<dbReference type="InterPro" id="IPR002487">
    <property type="entry name" value="TF_Kbox"/>
</dbReference>
<dbReference type="Pfam" id="PF00319">
    <property type="entry name" value="SRF-TF"/>
    <property type="match status" value="1"/>
</dbReference>
<dbReference type="Pfam" id="PF01486">
    <property type="entry name" value="K-box"/>
    <property type="match status" value="1"/>
</dbReference>
<dbReference type="GO" id="GO:0045944">
    <property type="term" value="P:positive regulation of transcription by RNA polymerase II"/>
    <property type="evidence" value="ECO:0007669"/>
    <property type="project" value="InterPro"/>
</dbReference>
<dbReference type="Proteomes" id="UP000813462">
    <property type="component" value="Unassembled WGS sequence"/>
</dbReference>
<sequence>MGRGRVQLKRIENKISRQVTFSKRRTGLLKKAHEISVLCDAEVALIVFSSKGKLFEYSTDSCMERILERYERYSYVEQHFVANGSNSQGSWTHEYPKLKARIEVLQRNLRNFMGQDLDTLSLRELQNLEQQLDVALKRIRTKKNQLMYESISEMQKKEKALQTQNNQLSKKLKENEKISAAENAQWEQQGSAPNSSTFMLMPPPTPPLASLTIGGAFQAREAIDEDAVEQTRPVTNALMPPWMVHRMNK</sequence>
<evidence type="ECO:0000256" key="6">
    <source>
        <dbReference type="SAM" id="Coils"/>
    </source>
</evidence>
<dbReference type="GO" id="GO:0003700">
    <property type="term" value="F:DNA-binding transcription factor activity"/>
    <property type="evidence" value="ECO:0007669"/>
    <property type="project" value="InterPro"/>
</dbReference>
<evidence type="ECO:0000313" key="10">
    <source>
        <dbReference type="Proteomes" id="UP000813462"/>
    </source>
</evidence>